<dbReference type="AlphaFoldDB" id="A0AAF1JYW9"/>
<evidence type="ECO:0000313" key="4">
    <source>
        <dbReference type="Proteomes" id="UP001196068"/>
    </source>
</evidence>
<dbReference type="InterPro" id="IPR000253">
    <property type="entry name" value="FHA_dom"/>
</dbReference>
<feature type="non-terminal residue" evidence="3">
    <location>
        <position position="320"/>
    </location>
</feature>
<dbReference type="InterPro" id="IPR008984">
    <property type="entry name" value="SMAD_FHA_dom_sf"/>
</dbReference>
<reference evidence="3" key="1">
    <citation type="submission" date="2020-01" db="EMBL/GenBank/DDBJ databases">
        <authorList>
            <person name="Rat A."/>
        </authorList>
    </citation>
    <scope>NUCLEOTIDE SEQUENCE</scope>
    <source>
        <strain evidence="3">LMG 28251</strain>
    </source>
</reference>
<gene>
    <name evidence="3" type="ORF">GXW79_14505</name>
</gene>
<feature type="domain" description="FHA" evidence="2">
    <location>
        <begin position="26"/>
        <end position="76"/>
    </location>
</feature>
<evidence type="ECO:0000256" key="1">
    <source>
        <dbReference type="SAM" id="MobiDB-lite"/>
    </source>
</evidence>
<organism evidence="3 4">
    <name type="scientific">Plastoroseomonas arctica</name>
    <dbReference type="NCBI Taxonomy" id="1509237"/>
    <lineage>
        <taxon>Bacteria</taxon>
        <taxon>Pseudomonadati</taxon>
        <taxon>Pseudomonadota</taxon>
        <taxon>Alphaproteobacteria</taxon>
        <taxon>Acetobacterales</taxon>
        <taxon>Acetobacteraceae</taxon>
        <taxon>Plastoroseomonas</taxon>
    </lineage>
</organism>
<dbReference type="SMART" id="SM00240">
    <property type="entry name" value="FHA"/>
    <property type="match status" value="1"/>
</dbReference>
<dbReference type="CDD" id="cd00060">
    <property type="entry name" value="FHA"/>
    <property type="match status" value="1"/>
</dbReference>
<dbReference type="RefSeq" id="WP_211875139.1">
    <property type="nucleotide sequence ID" value="NZ_JAAEDH010000017.1"/>
</dbReference>
<name>A0AAF1JYW9_9PROT</name>
<accession>A0AAF1JYW9</accession>
<protein>
    <submittedName>
        <fullName evidence="3">FHA domain-containing protein</fullName>
    </submittedName>
</protein>
<keyword evidence="4" id="KW-1185">Reference proteome</keyword>
<proteinExistence type="predicted"/>
<reference evidence="3" key="2">
    <citation type="journal article" date="2021" name="Syst. Appl. Microbiol.">
        <title>Roseomonas hellenica sp. nov., isolated from roots of wild-growing Alkanna tinctoria.</title>
        <authorList>
            <person name="Rat A."/>
            <person name="Naranjo H.D."/>
            <person name="Lebbe L."/>
            <person name="Cnockaert M."/>
            <person name="Krigas N."/>
            <person name="Grigoriadou K."/>
            <person name="Maloupa E."/>
            <person name="Willems A."/>
        </authorList>
    </citation>
    <scope>NUCLEOTIDE SEQUENCE</scope>
    <source>
        <strain evidence="3">LMG 28251</strain>
    </source>
</reference>
<evidence type="ECO:0000259" key="2">
    <source>
        <dbReference type="PROSITE" id="PS50006"/>
    </source>
</evidence>
<evidence type="ECO:0000313" key="3">
    <source>
        <dbReference type="EMBL" id="MBR0656290.1"/>
    </source>
</evidence>
<dbReference type="EMBL" id="JAAEDH010000017">
    <property type="protein sequence ID" value="MBR0656290.1"/>
    <property type="molecule type" value="Genomic_DNA"/>
</dbReference>
<dbReference type="SUPFAM" id="SSF49879">
    <property type="entry name" value="SMAD/FHA domain"/>
    <property type="match status" value="1"/>
</dbReference>
<dbReference type="PANTHER" id="PTHR23308">
    <property type="entry name" value="NUCLEAR INHIBITOR OF PROTEIN PHOSPHATASE-1"/>
    <property type="match status" value="1"/>
</dbReference>
<feature type="region of interest" description="Disordered" evidence="1">
    <location>
        <begin position="136"/>
        <end position="320"/>
    </location>
</feature>
<sequence>MELTLSVLRCPDSVVPEQRRVPGGDYRLGRGAECDWVLADPDRLLSKQHCVLEFRSGGWEVRDTSTNGTFVNHATAPVGRDQAAILNDGDRIRLGAYEIEIRVEQAAAGDWGGGSGMPMASQAAPGWETPAPARQEWNAQSAPREVGGAWEASGWEQAAQPTRQQDPMAPRIAGDPFAMPGMEQPSGYGNAPPAGIPGGGLPGADPFAAPSGDPFASEAMPDHRSSTSDAFLPPRAMQQVSGIPDDWDLDLAPKAPVNQGPPPPAPSGPAKAVPDDWDFGDLSPGAASMPAAPAPTPAPRPMPAAPMMAPPAAPPPPPMA</sequence>
<feature type="compositionally biased region" description="Pro residues" evidence="1">
    <location>
        <begin position="292"/>
        <end position="320"/>
    </location>
</feature>
<dbReference type="InterPro" id="IPR050923">
    <property type="entry name" value="Cell_Proc_Reg/RNA_Proc"/>
</dbReference>
<dbReference type="Proteomes" id="UP001196068">
    <property type="component" value="Unassembled WGS sequence"/>
</dbReference>
<dbReference type="PROSITE" id="PS50006">
    <property type="entry name" value="FHA_DOMAIN"/>
    <property type="match status" value="1"/>
</dbReference>
<comment type="caution">
    <text evidence="3">The sequence shown here is derived from an EMBL/GenBank/DDBJ whole genome shotgun (WGS) entry which is preliminary data.</text>
</comment>
<dbReference type="Pfam" id="PF00498">
    <property type="entry name" value="FHA"/>
    <property type="match status" value="1"/>
</dbReference>
<dbReference type="Gene3D" id="2.60.200.20">
    <property type="match status" value="1"/>
</dbReference>